<proteinExistence type="predicted"/>
<dbReference type="GO" id="GO:0051287">
    <property type="term" value="F:NAD binding"/>
    <property type="evidence" value="ECO:0007669"/>
    <property type="project" value="InterPro"/>
</dbReference>
<accession>A0A2H9M7U7</accession>
<dbReference type="PANTHER" id="PTHR10996:SF178">
    <property type="entry name" value="2-HYDROXYACID DEHYDROGENASE YGL185C-RELATED"/>
    <property type="match status" value="1"/>
</dbReference>
<sequence length="178" mass="20013">MKDDAILVGATWDVVVLGDLISVLKNNRIRGAGFDVAIEGGKIDLPEELLKLGNVVLTPHIGYNTVEAKIRQVDICISNIEAFNNYPQCYEVLGGMVKLRCRKICKDGGGPPFCKIRKCCQKKGINGCWECEEFETCEKLDFLKPGHGDAHIKNLRKINKQGIEEFLKGRKYWYAKPK</sequence>
<dbReference type="AlphaFoldDB" id="A0A2H9M7U7"/>
<keyword evidence="1" id="KW-0560">Oxidoreductase</keyword>
<keyword evidence="2" id="KW-0520">NAD</keyword>
<dbReference type="GO" id="GO:0005829">
    <property type="term" value="C:cytosol"/>
    <property type="evidence" value="ECO:0007669"/>
    <property type="project" value="TreeGrafter"/>
</dbReference>
<name>A0A2H9M7U7_HUBC1</name>
<evidence type="ECO:0000256" key="2">
    <source>
        <dbReference type="ARBA" id="ARBA00023027"/>
    </source>
</evidence>
<feature type="domain" description="D-isomer specific 2-hydroxyacid dehydrogenase NAD-binding" evidence="3">
    <location>
        <begin position="1"/>
        <end position="62"/>
    </location>
</feature>
<protein>
    <recommendedName>
        <fullName evidence="3">D-isomer specific 2-hydroxyacid dehydrogenase NAD-binding domain-containing protein</fullName>
    </recommendedName>
</protein>
<dbReference type="InterPro" id="IPR024227">
    <property type="entry name" value="DUF3795"/>
</dbReference>
<dbReference type="GO" id="GO:0030267">
    <property type="term" value="F:glyoxylate reductase (NADPH) activity"/>
    <property type="evidence" value="ECO:0007669"/>
    <property type="project" value="TreeGrafter"/>
</dbReference>
<dbReference type="InterPro" id="IPR050223">
    <property type="entry name" value="D-isomer_2-hydroxyacid_DH"/>
</dbReference>
<dbReference type="InterPro" id="IPR036291">
    <property type="entry name" value="NAD(P)-bd_dom_sf"/>
</dbReference>
<evidence type="ECO:0000313" key="5">
    <source>
        <dbReference type="Proteomes" id="UP000230477"/>
    </source>
</evidence>
<dbReference type="Gene3D" id="3.40.50.720">
    <property type="entry name" value="NAD(P)-binding Rossmann-like Domain"/>
    <property type="match status" value="2"/>
</dbReference>
<comment type="caution">
    <text evidence="4">The sequence shown here is derived from an EMBL/GenBank/DDBJ whole genome shotgun (WGS) entry which is preliminary data.</text>
</comment>
<dbReference type="InterPro" id="IPR006140">
    <property type="entry name" value="D-isomer_DH_NAD-bd"/>
</dbReference>
<reference evidence="5" key="1">
    <citation type="submission" date="2017-09" db="EMBL/GenBank/DDBJ databases">
        <title>Depth-based differentiation of microbial function through sediment-hosted aquifers and enrichment of novel symbionts in the deep terrestrial subsurface.</title>
        <authorList>
            <person name="Probst A.J."/>
            <person name="Ladd B."/>
            <person name="Jarett J.K."/>
            <person name="Geller-Mcgrath D.E."/>
            <person name="Sieber C.M.K."/>
            <person name="Emerson J.B."/>
            <person name="Anantharaman K."/>
            <person name="Thomas B.C."/>
            <person name="Malmstrom R."/>
            <person name="Stieglmeier M."/>
            <person name="Klingl A."/>
            <person name="Woyke T."/>
            <person name="Ryan C.M."/>
            <person name="Banfield J.F."/>
        </authorList>
    </citation>
    <scope>NUCLEOTIDE SEQUENCE [LARGE SCALE GENOMIC DNA]</scope>
</reference>
<dbReference type="Pfam" id="PF02826">
    <property type="entry name" value="2-Hacid_dh_C"/>
    <property type="match status" value="1"/>
</dbReference>
<dbReference type="Proteomes" id="UP000230477">
    <property type="component" value="Unassembled WGS sequence"/>
</dbReference>
<evidence type="ECO:0000256" key="1">
    <source>
        <dbReference type="ARBA" id="ARBA00023002"/>
    </source>
</evidence>
<dbReference type="GO" id="GO:0016618">
    <property type="term" value="F:hydroxypyruvate reductase [NAD(P)H] activity"/>
    <property type="evidence" value="ECO:0007669"/>
    <property type="project" value="TreeGrafter"/>
</dbReference>
<gene>
    <name evidence="4" type="ORF">COS22_00630</name>
</gene>
<evidence type="ECO:0000259" key="3">
    <source>
        <dbReference type="Pfam" id="PF02826"/>
    </source>
</evidence>
<dbReference type="Pfam" id="PF12675">
    <property type="entry name" value="DUF3795"/>
    <property type="match status" value="1"/>
</dbReference>
<evidence type="ECO:0000313" key="4">
    <source>
        <dbReference type="EMBL" id="PIV46580.1"/>
    </source>
</evidence>
<organism evidence="4 5">
    <name type="scientific">Huberarchaeum crystalense</name>
    <dbReference type="NCBI Taxonomy" id="2014257"/>
    <lineage>
        <taxon>Archaea</taxon>
        <taxon>Candidatus Huberarchaeota</taxon>
        <taxon>Candidatus Huberarchaeia</taxon>
        <taxon>Candidatus Huberarchaeales</taxon>
        <taxon>Candidatus Huberarchaeaceae</taxon>
        <taxon>Candidatus Huberarchaeum</taxon>
    </lineage>
</organism>
<dbReference type="SUPFAM" id="SSF51735">
    <property type="entry name" value="NAD(P)-binding Rossmann-fold domains"/>
    <property type="match status" value="1"/>
</dbReference>
<dbReference type="PANTHER" id="PTHR10996">
    <property type="entry name" value="2-HYDROXYACID DEHYDROGENASE-RELATED"/>
    <property type="match status" value="1"/>
</dbReference>
<dbReference type="EMBL" id="PETW01000010">
    <property type="protein sequence ID" value="PIV46580.1"/>
    <property type="molecule type" value="Genomic_DNA"/>
</dbReference>